<proteinExistence type="predicted"/>
<dbReference type="Proteomes" id="UP000315995">
    <property type="component" value="Chromosome"/>
</dbReference>
<accession>A0A4Y6PN91</accession>
<keyword evidence="1" id="KW-0812">Transmembrane</keyword>
<dbReference type="RefSeq" id="WP_141196251.1">
    <property type="nucleotide sequence ID" value="NZ_CP041186.1"/>
</dbReference>
<name>A0A4Y6PN91_PERCE</name>
<dbReference type="AlphaFoldDB" id="A0A4Y6PN91"/>
<evidence type="ECO:0000313" key="3">
    <source>
        <dbReference type="Proteomes" id="UP000315995"/>
    </source>
</evidence>
<reference evidence="2 3" key="1">
    <citation type="submission" date="2019-06" db="EMBL/GenBank/DDBJ databases">
        <title>Persicimonas caeni gen. nov., sp. nov., a predatory bacterium isolated from solar saltern.</title>
        <authorList>
            <person name="Wang S."/>
        </authorList>
    </citation>
    <scope>NUCLEOTIDE SEQUENCE [LARGE SCALE GENOMIC DNA]</scope>
    <source>
        <strain evidence="2 3">YN101</strain>
    </source>
</reference>
<feature type="transmembrane region" description="Helical" evidence="1">
    <location>
        <begin position="32"/>
        <end position="50"/>
    </location>
</feature>
<keyword evidence="1" id="KW-0472">Membrane</keyword>
<sequence length="66" mass="7355">MRSLVYEIFGLGLLASSVVFFYQCIEFLAEKDYVAGFAVLAIGFFVLRAGSELGKMAVLLRREEAQ</sequence>
<dbReference type="EMBL" id="CP041186">
    <property type="protein sequence ID" value="QDG49754.1"/>
    <property type="molecule type" value="Genomic_DNA"/>
</dbReference>
<evidence type="ECO:0000256" key="1">
    <source>
        <dbReference type="SAM" id="Phobius"/>
    </source>
</evidence>
<feature type="transmembrane region" description="Helical" evidence="1">
    <location>
        <begin position="6"/>
        <end position="25"/>
    </location>
</feature>
<keyword evidence="3" id="KW-1185">Reference proteome</keyword>
<keyword evidence="1" id="KW-1133">Transmembrane helix</keyword>
<evidence type="ECO:0000313" key="2">
    <source>
        <dbReference type="EMBL" id="QDG49754.1"/>
    </source>
</evidence>
<gene>
    <name evidence="2" type="ORF">FIV42_03080</name>
</gene>
<dbReference type="OrthoDB" id="5524702at2"/>
<protein>
    <submittedName>
        <fullName evidence="2">Uncharacterized protein</fullName>
    </submittedName>
</protein>
<organism evidence="2 3">
    <name type="scientific">Persicimonas caeni</name>
    <dbReference type="NCBI Taxonomy" id="2292766"/>
    <lineage>
        <taxon>Bacteria</taxon>
        <taxon>Deltaproteobacteria</taxon>
        <taxon>Bradymonadales</taxon>
        <taxon>Bradymonadaceae</taxon>
        <taxon>Persicimonas</taxon>
    </lineage>
</organism>
<accession>A0A5B8XZ51</accession>